<dbReference type="Pfam" id="PF14529">
    <property type="entry name" value="Exo_endo_phos_2"/>
    <property type="match status" value="1"/>
</dbReference>
<proteinExistence type="predicted"/>
<dbReference type="Gene3D" id="3.60.10.10">
    <property type="entry name" value="Endonuclease/exonuclease/phosphatase"/>
    <property type="match status" value="1"/>
</dbReference>
<dbReference type="PANTHER" id="PTHR33395:SF22">
    <property type="entry name" value="REVERSE TRANSCRIPTASE DOMAIN-CONTAINING PROTEIN"/>
    <property type="match status" value="1"/>
</dbReference>
<sequence>MPTKETSWLVFTTGHPDQGEPVDEEFLLQLQEASRSQALILLGDFNHPDICWKSSTASCKQSRRLLECIEDNFLTQVIDSPTRGEALLDLLLTNTDELIIWVKIGGSQGCSDHALVEFTILRDMGQVKSKVKTLNFRRVSFQLFKELVDGTPWETALRDKGAEQSWQLFKDVFLRVQELSVLMCKKSGKEGRRPAWLSKDLLLKVQRKKEMHRQWNQGCVSWEEYRDTAWMCRDGIRKAKAQLELNMARDEKNYKKGFYRYVEKKKASLKKMSYPLIKKTGELVKIDMEKAEVLSNFFCLSFQFPKSQGRYWGSVVPPIIGEDQVRDRLRNLNIHKSMGPNNMHPRVLRELADLLSHSPSYLKRHDSQAKSPVSGEKGNIPPIFKKGKKEGPGNHQPVSLTSIPGKIMEQILLEDMSKHMEDREGFTKGKSCLNNPVAFYNGVISMTLICTLSKFVNDSKLSGAVDSLEGKRDAIQRDLDRLEEWARANLMKSNVLVLAGMELIFFIANCKGLHLGWGNPQYQYRLGNGWIKNSPAEKDLGVLVDEKLDMSWQWALAAQKANCILGRIKRNVASRLREVILPLYSTLVRPHLEYCIQLWGPQYKKDIDLLEQVQRAATKMMRGLEHLSHEERLRELGLFSLEKRRLQGDLLAAFQYLKGAYKKDGERLLTRPCGDRTRGNGFKRKEGRFILDIRKKFFMMRVVRHWNRLPREV</sequence>
<accession>A0AAN7MQP2</accession>
<reference evidence="3 4" key="1">
    <citation type="journal article" date="2023" name="J. Hered.">
        <title>Chromosome-level genome of the wood stork (Mycteria americana) provides insight into avian chromosome evolution.</title>
        <authorList>
            <person name="Flamio R. Jr."/>
            <person name="Ramstad K.M."/>
        </authorList>
    </citation>
    <scope>NUCLEOTIDE SEQUENCE [LARGE SCALE GENOMIC DNA]</scope>
    <source>
        <strain evidence="3">JAX WOST 10</strain>
    </source>
</reference>
<dbReference type="PANTHER" id="PTHR33395">
    <property type="entry name" value="TRANSCRIPTASE, PUTATIVE-RELATED-RELATED"/>
    <property type="match status" value="1"/>
</dbReference>
<dbReference type="AlphaFoldDB" id="A0AAN7MQP2"/>
<dbReference type="GO" id="GO:0003824">
    <property type="term" value="F:catalytic activity"/>
    <property type="evidence" value="ECO:0007669"/>
    <property type="project" value="InterPro"/>
</dbReference>
<dbReference type="EMBL" id="JAUNZN010000018">
    <property type="protein sequence ID" value="KAK4810519.1"/>
    <property type="molecule type" value="Genomic_DNA"/>
</dbReference>
<dbReference type="GO" id="GO:0061343">
    <property type="term" value="P:cell adhesion involved in heart morphogenesis"/>
    <property type="evidence" value="ECO:0007669"/>
    <property type="project" value="TreeGrafter"/>
</dbReference>
<dbReference type="Proteomes" id="UP001333110">
    <property type="component" value="Unassembled WGS sequence"/>
</dbReference>
<protein>
    <recommendedName>
        <fullName evidence="2">Endonuclease/exonuclease/phosphatase domain-containing protein</fullName>
    </recommendedName>
</protein>
<dbReference type="InterPro" id="IPR005135">
    <property type="entry name" value="Endo/exonuclease/phosphatase"/>
</dbReference>
<name>A0AAN7MQP2_MYCAM</name>
<feature type="non-terminal residue" evidence="3">
    <location>
        <position position="713"/>
    </location>
</feature>
<evidence type="ECO:0000256" key="1">
    <source>
        <dbReference type="SAM" id="MobiDB-lite"/>
    </source>
</evidence>
<dbReference type="GO" id="GO:0007508">
    <property type="term" value="P:larval heart development"/>
    <property type="evidence" value="ECO:0007669"/>
    <property type="project" value="TreeGrafter"/>
</dbReference>
<feature type="region of interest" description="Disordered" evidence="1">
    <location>
        <begin position="364"/>
        <end position="400"/>
    </location>
</feature>
<organism evidence="3 4">
    <name type="scientific">Mycteria americana</name>
    <name type="common">Wood stork</name>
    <dbReference type="NCBI Taxonomy" id="33587"/>
    <lineage>
        <taxon>Eukaryota</taxon>
        <taxon>Metazoa</taxon>
        <taxon>Chordata</taxon>
        <taxon>Craniata</taxon>
        <taxon>Vertebrata</taxon>
        <taxon>Euteleostomi</taxon>
        <taxon>Archelosauria</taxon>
        <taxon>Archosauria</taxon>
        <taxon>Dinosauria</taxon>
        <taxon>Saurischia</taxon>
        <taxon>Theropoda</taxon>
        <taxon>Coelurosauria</taxon>
        <taxon>Aves</taxon>
        <taxon>Neognathae</taxon>
        <taxon>Neoaves</taxon>
        <taxon>Aequornithes</taxon>
        <taxon>Ciconiiformes</taxon>
        <taxon>Ciconiidae</taxon>
        <taxon>Mycteria</taxon>
    </lineage>
</organism>
<evidence type="ECO:0000259" key="2">
    <source>
        <dbReference type="Pfam" id="PF14529"/>
    </source>
</evidence>
<keyword evidence="4" id="KW-1185">Reference proteome</keyword>
<dbReference type="InterPro" id="IPR036691">
    <property type="entry name" value="Endo/exonu/phosph_ase_sf"/>
</dbReference>
<feature type="domain" description="Endonuclease/exonuclease/phosphatase" evidence="2">
    <location>
        <begin position="27"/>
        <end position="116"/>
    </location>
</feature>
<evidence type="ECO:0000313" key="4">
    <source>
        <dbReference type="Proteomes" id="UP001333110"/>
    </source>
</evidence>
<comment type="caution">
    <text evidence="3">The sequence shown here is derived from an EMBL/GenBank/DDBJ whole genome shotgun (WGS) entry which is preliminary data.</text>
</comment>
<gene>
    <name evidence="3" type="ORF">QYF61_004482</name>
</gene>
<evidence type="ECO:0000313" key="3">
    <source>
        <dbReference type="EMBL" id="KAK4810519.1"/>
    </source>
</evidence>
<dbReference type="SUPFAM" id="SSF56219">
    <property type="entry name" value="DNase I-like"/>
    <property type="match status" value="1"/>
</dbReference>
<dbReference type="GO" id="GO:0031012">
    <property type="term" value="C:extracellular matrix"/>
    <property type="evidence" value="ECO:0007669"/>
    <property type="project" value="TreeGrafter"/>
</dbReference>